<dbReference type="InterPro" id="IPR002725">
    <property type="entry name" value="YgjP-like_metallopeptidase"/>
</dbReference>
<dbReference type="Proteomes" id="UP000243463">
    <property type="component" value="Unassembled WGS sequence"/>
</dbReference>
<dbReference type="PANTHER" id="PTHR30399">
    <property type="entry name" value="UNCHARACTERIZED PROTEIN YGJP"/>
    <property type="match status" value="1"/>
</dbReference>
<protein>
    <recommendedName>
        <fullName evidence="1">YgjP-like metallopeptidase domain-containing protein</fullName>
    </recommendedName>
</protein>
<dbReference type="RefSeq" id="WP_088822729.1">
    <property type="nucleotide sequence ID" value="NZ_FZLN01000001.1"/>
</dbReference>
<evidence type="ECO:0000259" key="1">
    <source>
        <dbReference type="Pfam" id="PF01863"/>
    </source>
</evidence>
<dbReference type="InterPro" id="IPR053136">
    <property type="entry name" value="UTP_pyrophosphatase-like"/>
</dbReference>
<dbReference type="Pfam" id="PF01863">
    <property type="entry name" value="YgjP-like"/>
    <property type="match status" value="1"/>
</dbReference>
<reference evidence="3" key="1">
    <citation type="submission" date="2017-06" db="EMBL/GenBank/DDBJ databases">
        <authorList>
            <person name="Varghese N."/>
            <person name="Submissions S."/>
        </authorList>
    </citation>
    <scope>NUCLEOTIDE SEQUENCE [LARGE SCALE GENOMIC DNA]</scope>
    <source>
        <strain evidence="3">ANC 5114</strain>
    </source>
</reference>
<proteinExistence type="predicted"/>
<keyword evidence="3" id="KW-1185">Reference proteome</keyword>
<dbReference type="AlphaFoldDB" id="A0A217EEG3"/>
<feature type="domain" description="YgjP-like metallopeptidase" evidence="1">
    <location>
        <begin position="16"/>
        <end position="214"/>
    </location>
</feature>
<sequence length="228" mass="27157">MTELPEFKIKRHARARHLRVRVYLDHIDVLVPARCAQREVKQFIDQSMGWIVSTWQQKKQHMLSQAQRPSCLLLFNSELPIQVHYQAQKKLFVFSEQAHTVYLNEEHATLGLLHFILAYAKQHLPHVLQQMSQQIGIEYQHSQIRFAKSRWGSCNTQHKIMLNAALVLVPMTLVRYVCIHELAHVQHFNHSAQFWSLVGTFDHEFMQHKQQLQQFEWPYWLLTQLNYV</sequence>
<gene>
    <name evidence="2" type="ORF">SAMN05444584_0622</name>
</gene>
<evidence type="ECO:0000313" key="2">
    <source>
        <dbReference type="EMBL" id="SNQ28697.1"/>
    </source>
</evidence>
<dbReference type="EMBL" id="FZLN01000001">
    <property type="protein sequence ID" value="SNQ28697.1"/>
    <property type="molecule type" value="Genomic_DNA"/>
</dbReference>
<evidence type="ECO:0000313" key="3">
    <source>
        <dbReference type="Proteomes" id="UP000243463"/>
    </source>
</evidence>
<accession>A0A217EEG3</accession>
<dbReference type="Gene3D" id="3.30.2010.10">
    <property type="entry name" value="Metalloproteases ('zincins'), catalytic domain"/>
    <property type="match status" value="1"/>
</dbReference>
<dbReference type="CDD" id="cd07344">
    <property type="entry name" value="M48_yhfN_like"/>
    <property type="match status" value="1"/>
</dbReference>
<dbReference type="PANTHER" id="PTHR30399:SF1">
    <property type="entry name" value="UTP PYROPHOSPHATASE"/>
    <property type="match status" value="1"/>
</dbReference>
<name>A0A217EEG3_9GAMM</name>
<dbReference type="OrthoDB" id="9811177at2"/>
<organism evidence="2 3">
    <name type="scientific">Acinetobacter apis</name>
    <dbReference type="NCBI Taxonomy" id="1229165"/>
    <lineage>
        <taxon>Bacteria</taxon>
        <taxon>Pseudomonadati</taxon>
        <taxon>Pseudomonadota</taxon>
        <taxon>Gammaproteobacteria</taxon>
        <taxon>Moraxellales</taxon>
        <taxon>Moraxellaceae</taxon>
        <taxon>Acinetobacter</taxon>
    </lineage>
</organism>